<dbReference type="EMBL" id="VSSQ01132249">
    <property type="protein sequence ID" value="MPN58903.1"/>
    <property type="molecule type" value="Genomic_DNA"/>
</dbReference>
<organism evidence="1">
    <name type="scientific">bioreactor metagenome</name>
    <dbReference type="NCBI Taxonomy" id="1076179"/>
    <lineage>
        <taxon>unclassified sequences</taxon>
        <taxon>metagenomes</taxon>
        <taxon>ecological metagenomes</taxon>
    </lineage>
</organism>
<dbReference type="InterPro" id="IPR007362">
    <property type="entry name" value="DUF429"/>
</dbReference>
<comment type="caution">
    <text evidence="1">The sequence shown here is derived from an EMBL/GenBank/DDBJ whole genome shotgun (WGS) entry which is preliminary data.</text>
</comment>
<proteinExistence type="predicted"/>
<dbReference type="AlphaFoldDB" id="A0A645JH42"/>
<protein>
    <recommendedName>
        <fullName evidence="2">DUF429 domain-containing protein</fullName>
    </recommendedName>
</protein>
<accession>A0A645JH42</accession>
<evidence type="ECO:0000313" key="1">
    <source>
        <dbReference type="EMBL" id="MPN58903.1"/>
    </source>
</evidence>
<gene>
    <name evidence="1" type="ORF">SDC9_206619</name>
</gene>
<name>A0A645JH42_9ZZZZ</name>
<dbReference type="Pfam" id="PF04250">
    <property type="entry name" value="DUF429"/>
    <property type="match status" value="1"/>
</dbReference>
<reference evidence="1" key="1">
    <citation type="submission" date="2019-08" db="EMBL/GenBank/DDBJ databases">
        <authorList>
            <person name="Kucharzyk K."/>
            <person name="Murdoch R.W."/>
            <person name="Higgins S."/>
            <person name="Loffler F."/>
        </authorList>
    </citation>
    <scope>NUCLEOTIDE SEQUENCE</scope>
</reference>
<sequence length="137" mass="15182">MGKKLPKQSFAIIPKIREIDHFLQTNPVWKNRLLESHPEYCFSLLNAGLPVLENKQTADGMTKRLAILSKYYFQSHELLGAFKAKYPALSSKTDDLLDALSLAIMGAIGLKNGFHSIPSIPSEDAKAIKMQIVGANL</sequence>
<evidence type="ECO:0008006" key="2">
    <source>
        <dbReference type="Google" id="ProtNLM"/>
    </source>
</evidence>